<dbReference type="Gene3D" id="1.25.40.20">
    <property type="entry name" value="Ankyrin repeat-containing domain"/>
    <property type="match status" value="1"/>
</dbReference>
<dbReference type="InterPro" id="IPR036770">
    <property type="entry name" value="Ankyrin_rpt-contain_sf"/>
</dbReference>
<feature type="region of interest" description="Disordered" evidence="2">
    <location>
        <begin position="481"/>
        <end position="513"/>
    </location>
</feature>
<feature type="region of interest" description="Disordered" evidence="2">
    <location>
        <begin position="412"/>
        <end position="455"/>
    </location>
</feature>
<evidence type="ECO:0000259" key="3">
    <source>
        <dbReference type="PROSITE" id="PS50954"/>
    </source>
</evidence>
<feature type="domain" description="LEM" evidence="3">
    <location>
        <begin position="1054"/>
        <end position="1098"/>
    </location>
</feature>
<feature type="region of interest" description="Disordered" evidence="2">
    <location>
        <begin position="547"/>
        <end position="582"/>
    </location>
</feature>
<feature type="compositionally biased region" description="Basic and acidic residues" evidence="2">
    <location>
        <begin position="488"/>
        <end position="498"/>
    </location>
</feature>
<evidence type="ECO:0000313" key="4">
    <source>
        <dbReference type="EMBL" id="KAK7486770.1"/>
    </source>
</evidence>
<dbReference type="CDD" id="cd10454">
    <property type="entry name" value="GIY-YIG_COG3680_Meta"/>
    <property type="match status" value="1"/>
</dbReference>
<dbReference type="Gene3D" id="1.10.720.40">
    <property type="match status" value="1"/>
</dbReference>
<feature type="compositionally biased region" description="Polar residues" evidence="2">
    <location>
        <begin position="819"/>
        <end position="828"/>
    </location>
</feature>
<feature type="compositionally biased region" description="Basic and acidic residues" evidence="2">
    <location>
        <begin position="803"/>
        <end position="817"/>
    </location>
</feature>
<organism evidence="4 5">
    <name type="scientific">Batillaria attramentaria</name>
    <dbReference type="NCBI Taxonomy" id="370345"/>
    <lineage>
        <taxon>Eukaryota</taxon>
        <taxon>Metazoa</taxon>
        <taxon>Spiralia</taxon>
        <taxon>Lophotrochozoa</taxon>
        <taxon>Mollusca</taxon>
        <taxon>Gastropoda</taxon>
        <taxon>Caenogastropoda</taxon>
        <taxon>Sorbeoconcha</taxon>
        <taxon>Cerithioidea</taxon>
        <taxon>Batillariidae</taxon>
        <taxon>Batillaria</taxon>
    </lineage>
</organism>
<dbReference type="SMART" id="SM00248">
    <property type="entry name" value="ANK"/>
    <property type="match status" value="2"/>
</dbReference>
<dbReference type="PROSITE" id="PS50954">
    <property type="entry name" value="LEM"/>
    <property type="match status" value="1"/>
</dbReference>
<evidence type="ECO:0000313" key="5">
    <source>
        <dbReference type="Proteomes" id="UP001519460"/>
    </source>
</evidence>
<feature type="compositionally biased region" description="Polar residues" evidence="2">
    <location>
        <begin position="758"/>
        <end position="773"/>
    </location>
</feature>
<feature type="compositionally biased region" description="Polar residues" evidence="2">
    <location>
        <begin position="412"/>
        <end position="428"/>
    </location>
</feature>
<comment type="caution">
    <text evidence="4">The sequence shown here is derived from an EMBL/GenBank/DDBJ whole genome shotgun (WGS) entry which is preliminary data.</text>
</comment>
<sequence length="1316" mass="145412">MLTAKLIKSLTEERLEHAARYLAQGASPNARSDGATAMHIAAGVGEEAVRLLLAHGGDPNVRSVDGSTPLHVAAAWGDRDILRLLLHNGANPNLVDQDGQRAVDVARGEGHSACVDFLKYYCMLVTIGDEEENPKYTAEPLENQQVDLKDSPRQRLLPHTSDLSSDEDDCHNLSAEYMVAVSRRLNRLLLEGEKPCLDVTSPTCPYIASKHEPCSGGGDRTILAAEHSPGEWDSSDSEDGYSNATAHPTRTSRRDCRYHHFSDDSQAHGLSPVDSKHRRRGDHFECGCTFDFEDETAASPEICYAKNVERRMKQRYFPDLEDPLHGAFTLLKRLTEKALTTPAIGLPECPGITTVHRRRHMAIVFTALLILMPRHKLSSDHHDDRSAQLLWSCHKSPLVRHSSLDSQQESQTCCTAARSSNSPNTLRKQLTHPPPVKSKPPSSPQGRGGTVMPVLTEPSQLSDDAFRFGCTKLFTAFSPSKQQPELTKTGDSKAKRDVQVASSHSSHSVDSGYCENASTGFARKLGADPLSPSSPVNQQDVKSYHRNLPLDQTSMADGESTSSPVRRETGKKATITPLSPDNLRFASNPLNIVAGNIRGQKKPQRSNLSEKKAFPFVPEHSVKLQDVQRETKMMTVGAKQEASPELPSAVDVSRSSADSFQTCEEAASPEVDSDVTIEHWSDSQDSSCFPSKLTLTRDQYPSQDVIIQQGDASGWRSTQDASGFQSKKQKRLARESFGFVVSDVDASEYFISGEDKQSPSPKTSLQNTNQQAAPESAERRGGDLDLTISQEKKKIGTSYAAGEESRLHFQRKEKMKMADQTTSDSQGYLASKTWLPPSRPMKDDSDLLTSDESFVSRFDKHNPSNQTDVSKWIETISLKPSSKSTAPNISTHRKTPARLSDESIVSTSSVREFIYRDKEKGITLIERHIPSDYSGSSGRPSIESACSVDSQDTVTYDWAELVQKGEHEASQEFDITAGKTLASETDDTLDDDSDKDWEFVLDSDKEWSSSEDESRKNEKSRKQNKPQPKPPVKNDIKNSRDEPATASASDVAVPPELQTLSNAAIHQSLKDLGEDPGPVLPSTRQAYLVRLASLQSGKAKVAVSTSKPGYSSELSRVLSGSLDMEELAKIELSMVEVFQTANGRTWREGLIKSCFNYLLLDPRVTKNLPLRAKSLSDQECFKTFLEAIFYIGKGKRSRPYCHLYEAISQLKSPKLKVSKKVQRILDIWSSGDGVVSLHCFQNVIPVEAYTREACMVDAIGLERLTNVKRGDYYGVASTWPGTKKRAMGAYLLRKAFQIFLSEGERQICPPDIQRGK</sequence>
<dbReference type="PANTHER" id="PTHR46427">
    <property type="entry name" value="ANKYRIN REPEAT AND LEM DOMAIN-CONTAINING PROTEIN 1"/>
    <property type="match status" value="1"/>
</dbReference>
<dbReference type="InterPro" id="IPR002110">
    <property type="entry name" value="Ankyrin_rpt"/>
</dbReference>
<reference evidence="4 5" key="1">
    <citation type="journal article" date="2023" name="Sci. Data">
        <title>Genome assembly of the Korean intertidal mud-creeper Batillaria attramentaria.</title>
        <authorList>
            <person name="Patra A.K."/>
            <person name="Ho P.T."/>
            <person name="Jun S."/>
            <person name="Lee S.J."/>
            <person name="Kim Y."/>
            <person name="Won Y.J."/>
        </authorList>
    </citation>
    <scope>NUCLEOTIDE SEQUENCE [LARGE SCALE GENOMIC DNA]</scope>
    <source>
        <strain evidence="4">Wonlab-2016</strain>
    </source>
</reference>
<dbReference type="PROSITE" id="PS50297">
    <property type="entry name" value="ANK_REP_REGION"/>
    <property type="match status" value="1"/>
</dbReference>
<feature type="compositionally biased region" description="Polar residues" evidence="2">
    <location>
        <begin position="550"/>
        <end position="564"/>
    </location>
</feature>
<dbReference type="EMBL" id="JACVVK020000173">
    <property type="protein sequence ID" value="KAK7486770.1"/>
    <property type="molecule type" value="Genomic_DNA"/>
</dbReference>
<protein>
    <recommendedName>
        <fullName evidence="3">LEM domain-containing protein</fullName>
    </recommendedName>
</protein>
<feature type="compositionally biased region" description="Polar residues" evidence="2">
    <location>
        <begin position="240"/>
        <end position="249"/>
    </location>
</feature>
<dbReference type="PROSITE" id="PS50088">
    <property type="entry name" value="ANK_REPEAT"/>
    <property type="match status" value="2"/>
</dbReference>
<gene>
    <name evidence="4" type="ORF">BaRGS_00021917</name>
</gene>
<keyword evidence="1" id="KW-0040">ANK repeat</keyword>
<feature type="compositionally biased region" description="Polar residues" evidence="2">
    <location>
        <begin position="880"/>
        <end position="890"/>
    </location>
</feature>
<feature type="compositionally biased region" description="Basic and acidic residues" evidence="2">
    <location>
        <begin position="1032"/>
        <end position="1043"/>
    </location>
</feature>
<dbReference type="CDD" id="cd12934">
    <property type="entry name" value="LEM"/>
    <property type="match status" value="1"/>
</dbReference>
<dbReference type="SUPFAM" id="SSF63451">
    <property type="entry name" value="LEM domain"/>
    <property type="match status" value="1"/>
</dbReference>
<feature type="region of interest" description="Disordered" evidence="2">
    <location>
        <begin position="926"/>
        <end position="949"/>
    </location>
</feature>
<feature type="repeat" description="ANK" evidence="1">
    <location>
        <begin position="33"/>
        <end position="64"/>
    </location>
</feature>
<dbReference type="SUPFAM" id="SSF48403">
    <property type="entry name" value="Ankyrin repeat"/>
    <property type="match status" value="1"/>
</dbReference>
<feature type="region of interest" description="Disordered" evidence="2">
    <location>
        <begin position="880"/>
        <end position="902"/>
    </location>
</feature>
<feature type="compositionally biased region" description="Basic and acidic residues" evidence="2">
    <location>
        <begin position="1004"/>
        <end position="1021"/>
    </location>
</feature>
<name>A0ABD0KID3_9CAEN</name>
<dbReference type="InterPro" id="IPR034998">
    <property type="entry name" value="ANKLE1"/>
</dbReference>
<dbReference type="Pfam" id="PF12796">
    <property type="entry name" value="Ank_2"/>
    <property type="match status" value="1"/>
</dbReference>
<dbReference type="Pfam" id="PF22945">
    <property type="entry name" value="LEM-3_GIY-YIG"/>
    <property type="match status" value="1"/>
</dbReference>
<keyword evidence="5" id="KW-1185">Reference proteome</keyword>
<feature type="compositionally biased region" description="Pro residues" evidence="2">
    <location>
        <begin position="432"/>
        <end position="443"/>
    </location>
</feature>
<feature type="region of interest" description="Disordered" evidence="2">
    <location>
        <begin position="1004"/>
        <end position="1054"/>
    </location>
</feature>
<dbReference type="Pfam" id="PF03020">
    <property type="entry name" value="LEM"/>
    <property type="match status" value="1"/>
</dbReference>
<feature type="region of interest" description="Disordered" evidence="2">
    <location>
        <begin position="751"/>
        <end position="847"/>
    </location>
</feature>
<dbReference type="Proteomes" id="UP001519460">
    <property type="component" value="Unassembled WGS sequence"/>
</dbReference>
<dbReference type="InterPro" id="IPR003887">
    <property type="entry name" value="LEM_dom"/>
</dbReference>
<feature type="repeat" description="ANK" evidence="1">
    <location>
        <begin position="65"/>
        <end position="97"/>
    </location>
</feature>
<accession>A0ABD0KID3</accession>
<feature type="region of interest" description="Disordered" evidence="2">
    <location>
        <begin position="227"/>
        <end position="256"/>
    </location>
</feature>
<proteinExistence type="predicted"/>
<evidence type="ECO:0000256" key="2">
    <source>
        <dbReference type="SAM" id="MobiDB-lite"/>
    </source>
</evidence>
<dbReference type="PANTHER" id="PTHR46427:SF1">
    <property type="entry name" value="ANKYRIN REPEAT AND LEM DOMAIN-CONTAINING PROTEIN 1"/>
    <property type="match status" value="1"/>
</dbReference>
<evidence type="ECO:0000256" key="1">
    <source>
        <dbReference type="PROSITE-ProRule" id="PRU00023"/>
    </source>
</evidence>
<dbReference type="InterPro" id="IPR011015">
    <property type="entry name" value="LEM/LEM-like_dom_sf"/>
</dbReference>